<keyword evidence="2" id="KW-0863">Zinc-finger</keyword>
<feature type="domain" description="CCHC-type" evidence="3">
    <location>
        <begin position="75"/>
        <end position="90"/>
    </location>
</feature>
<dbReference type="GO" id="GO:0006397">
    <property type="term" value="P:mRNA processing"/>
    <property type="evidence" value="ECO:0007669"/>
    <property type="project" value="UniProtKB-KW"/>
</dbReference>
<dbReference type="SUPFAM" id="SSF57756">
    <property type="entry name" value="Retrovirus zinc finger-like domains"/>
    <property type="match status" value="1"/>
</dbReference>
<dbReference type="Proteomes" id="UP000005240">
    <property type="component" value="Unassembled WGS sequence"/>
</dbReference>
<accession>A0A180H2A6</accession>
<dbReference type="SMART" id="SM00343">
    <property type="entry name" value="ZnF_C2HC"/>
    <property type="match status" value="1"/>
</dbReference>
<keyword evidence="1" id="KW-0507">mRNA processing</keyword>
<dbReference type="GO" id="GO:0003676">
    <property type="term" value="F:nucleic acid binding"/>
    <property type="evidence" value="ECO:0007669"/>
    <property type="project" value="InterPro"/>
</dbReference>
<dbReference type="AlphaFoldDB" id="A0A180H2A6"/>
<evidence type="ECO:0000256" key="2">
    <source>
        <dbReference type="PROSITE-ProRule" id="PRU00047"/>
    </source>
</evidence>
<name>A0A180H2A6_PUCT1</name>
<dbReference type="EMBL" id="ADAS02000006">
    <property type="protein sequence ID" value="OAV98642.1"/>
    <property type="molecule type" value="Genomic_DNA"/>
</dbReference>
<evidence type="ECO:0000256" key="1">
    <source>
        <dbReference type="ARBA" id="ARBA00022664"/>
    </source>
</evidence>
<dbReference type="GO" id="GO:0008270">
    <property type="term" value="F:zinc ion binding"/>
    <property type="evidence" value="ECO:0007669"/>
    <property type="project" value="UniProtKB-KW"/>
</dbReference>
<reference evidence="5 6" key="3">
    <citation type="journal article" date="2017" name="G3 (Bethesda)">
        <title>Comparative analysis highlights variable genome content of wheat rusts and divergence of the mating loci.</title>
        <authorList>
            <person name="Cuomo C.A."/>
            <person name="Bakkeren G."/>
            <person name="Khalil H.B."/>
            <person name="Panwar V."/>
            <person name="Joly D."/>
            <person name="Linning R."/>
            <person name="Sakthikumar S."/>
            <person name="Song X."/>
            <person name="Adiconis X."/>
            <person name="Fan L."/>
            <person name="Goldberg J.M."/>
            <person name="Levin J.Z."/>
            <person name="Young S."/>
            <person name="Zeng Q."/>
            <person name="Anikster Y."/>
            <person name="Bruce M."/>
            <person name="Wang M."/>
            <person name="Yin C."/>
            <person name="McCallum B."/>
            <person name="Szabo L.J."/>
            <person name="Hulbert S."/>
            <person name="Chen X."/>
            <person name="Fellers J.P."/>
        </authorList>
    </citation>
    <scope>NUCLEOTIDE SEQUENCE</scope>
    <source>
        <strain evidence="6">Isolate 1-1 / race 1 (BBBD)</strain>
        <strain evidence="5">isolate 1-1 / race 1 (BBBD)</strain>
    </source>
</reference>
<evidence type="ECO:0000313" key="5">
    <source>
        <dbReference type="EnsemblFungi" id="PTTG_25607-t43_1-p1"/>
    </source>
</evidence>
<evidence type="ECO:0000313" key="4">
    <source>
        <dbReference type="EMBL" id="OAV98642.1"/>
    </source>
</evidence>
<dbReference type="Pfam" id="PF00098">
    <property type="entry name" value="zf-CCHC"/>
    <property type="match status" value="1"/>
</dbReference>
<keyword evidence="2" id="KW-0479">Metal-binding</keyword>
<dbReference type="VEuPathDB" id="FungiDB:PTTG_25607"/>
<reference evidence="4" key="2">
    <citation type="submission" date="2016-05" db="EMBL/GenBank/DDBJ databases">
        <title>Comparative analysis highlights variable genome content of wheat rusts and divergence of the mating loci.</title>
        <authorList>
            <person name="Cuomo C.A."/>
            <person name="Bakkeren G."/>
            <person name="Szabo L."/>
            <person name="Khalil H."/>
            <person name="Joly D."/>
            <person name="Goldberg J."/>
            <person name="Young S."/>
            <person name="Zeng Q."/>
            <person name="Fellers J."/>
        </authorList>
    </citation>
    <scope>NUCLEOTIDE SEQUENCE [LARGE SCALE GENOMIC DNA]</scope>
    <source>
        <strain evidence="4">1-1 BBBD Race 1</strain>
    </source>
</reference>
<organism evidence="4">
    <name type="scientific">Puccinia triticina (isolate 1-1 / race 1 (BBBD))</name>
    <name type="common">Brown leaf rust fungus</name>
    <dbReference type="NCBI Taxonomy" id="630390"/>
    <lineage>
        <taxon>Eukaryota</taxon>
        <taxon>Fungi</taxon>
        <taxon>Dikarya</taxon>
        <taxon>Basidiomycota</taxon>
        <taxon>Pucciniomycotina</taxon>
        <taxon>Pucciniomycetes</taxon>
        <taxon>Pucciniales</taxon>
        <taxon>Pucciniaceae</taxon>
        <taxon>Puccinia</taxon>
    </lineage>
</organism>
<dbReference type="EnsemblFungi" id="PTTG_25607-t43_1">
    <property type="protein sequence ID" value="PTTG_25607-t43_1-p1"/>
    <property type="gene ID" value="PTTG_25607"/>
</dbReference>
<dbReference type="InterPro" id="IPR036875">
    <property type="entry name" value="Znf_CCHC_sf"/>
</dbReference>
<dbReference type="OrthoDB" id="8026949at2759"/>
<dbReference type="Gene3D" id="4.10.60.10">
    <property type="entry name" value="Zinc finger, CCHC-type"/>
    <property type="match status" value="1"/>
</dbReference>
<reference evidence="4" key="1">
    <citation type="submission" date="2009-11" db="EMBL/GenBank/DDBJ databases">
        <authorList>
            <consortium name="The Broad Institute Genome Sequencing Platform"/>
            <person name="Ward D."/>
            <person name="Feldgarden M."/>
            <person name="Earl A."/>
            <person name="Young S.K."/>
            <person name="Zeng Q."/>
            <person name="Koehrsen M."/>
            <person name="Alvarado L."/>
            <person name="Berlin A."/>
            <person name="Bochicchio J."/>
            <person name="Borenstein D."/>
            <person name="Chapman S.B."/>
            <person name="Chen Z."/>
            <person name="Engels R."/>
            <person name="Freedman E."/>
            <person name="Gellesch M."/>
            <person name="Goldberg J."/>
            <person name="Griggs A."/>
            <person name="Gujja S."/>
            <person name="Heilman E."/>
            <person name="Heiman D."/>
            <person name="Hepburn T."/>
            <person name="Howarth C."/>
            <person name="Jen D."/>
            <person name="Larson L."/>
            <person name="Lewis B."/>
            <person name="Mehta T."/>
            <person name="Park D."/>
            <person name="Pearson M."/>
            <person name="Roberts A."/>
            <person name="Saif S."/>
            <person name="Shea T."/>
            <person name="Shenoy N."/>
            <person name="Sisk P."/>
            <person name="Stolte C."/>
            <person name="Sykes S."/>
            <person name="Thomson T."/>
            <person name="Walk T."/>
            <person name="White J."/>
            <person name="Yandava C."/>
            <person name="Izard J."/>
            <person name="Baranova O.V."/>
            <person name="Blanton J.M."/>
            <person name="Tanner A.C."/>
            <person name="Dewhirst F.E."/>
            <person name="Haas B."/>
            <person name="Nusbaum C."/>
            <person name="Birren B."/>
        </authorList>
    </citation>
    <scope>NUCLEOTIDE SEQUENCE [LARGE SCALE GENOMIC DNA]</scope>
    <source>
        <strain evidence="4">1-1 BBBD Race 1</strain>
    </source>
</reference>
<dbReference type="InterPro" id="IPR001878">
    <property type="entry name" value="Znf_CCHC"/>
</dbReference>
<proteinExistence type="predicted"/>
<evidence type="ECO:0000259" key="3">
    <source>
        <dbReference type="PROSITE" id="PS50158"/>
    </source>
</evidence>
<sequence length="126" mass="13480">MTVDKLPTNCQIANRLVQGLDSSWSNVRDAIVYTANEMSLDDVVGAMEAHEVSLNGNKSNDLASASAAYTKRVACANCGRRGHRSSECPKPKNFGKTKAGAATVVKLGGYESGSDNDEEEVHVVYE</sequence>
<reference evidence="5" key="4">
    <citation type="submission" date="2025-05" db="UniProtKB">
        <authorList>
            <consortium name="EnsemblFungi"/>
        </authorList>
    </citation>
    <scope>IDENTIFICATION</scope>
    <source>
        <strain evidence="5">isolate 1-1 / race 1 (BBBD)</strain>
    </source>
</reference>
<dbReference type="PROSITE" id="PS50158">
    <property type="entry name" value="ZF_CCHC"/>
    <property type="match status" value="1"/>
</dbReference>
<keyword evidence="2" id="KW-0862">Zinc</keyword>
<keyword evidence="6" id="KW-1185">Reference proteome</keyword>
<gene>
    <name evidence="4" type="ORF">PTTG_25607</name>
</gene>
<evidence type="ECO:0000313" key="6">
    <source>
        <dbReference type="Proteomes" id="UP000005240"/>
    </source>
</evidence>
<protein>
    <submittedName>
        <fullName evidence="5">CCHC-type domain-containing protein</fullName>
    </submittedName>
</protein>